<dbReference type="GeneID" id="34600574"/>
<feature type="transmembrane region" description="Helical" evidence="1">
    <location>
        <begin position="167"/>
        <end position="188"/>
    </location>
</feature>
<evidence type="ECO:0000256" key="2">
    <source>
        <dbReference type="SAM" id="SignalP"/>
    </source>
</evidence>
<evidence type="ECO:0008006" key="5">
    <source>
        <dbReference type="Google" id="ProtNLM"/>
    </source>
</evidence>
<keyword evidence="1" id="KW-1133">Transmembrane helix</keyword>
<organism evidence="3 4">
    <name type="scientific">Fonsecaea monophora</name>
    <dbReference type="NCBI Taxonomy" id="254056"/>
    <lineage>
        <taxon>Eukaryota</taxon>
        <taxon>Fungi</taxon>
        <taxon>Dikarya</taxon>
        <taxon>Ascomycota</taxon>
        <taxon>Pezizomycotina</taxon>
        <taxon>Eurotiomycetes</taxon>
        <taxon>Chaetothyriomycetidae</taxon>
        <taxon>Chaetothyriales</taxon>
        <taxon>Herpotrichiellaceae</taxon>
        <taxon>Fonsecaea</taxon>
    </lineage>
</organism>
<feature type="signal peptide" evidence="2">
    <location>
        <begin position="1"/>
        <end position="20"/>
    </location>
</feature>
<evidence type="ECO:0000313" key="3">
    <source>
        <dbReference type="EMBL" id="OAG40317.1"/>
    </source>
</evidence>
<proteinExistence type="predicted"/>
<dbReference type="Proteomes" id="UP000077002">
    <property type="component" value="Unassembled WGS sequence"/>
</dbReference>
<feature type="chain" id="PRO_5008060940" description="Mid2 domain-containing protein" evidence="2">
    <location>
        <begin position="21"/>
        <end position="240"/>
    </location>
</feature>
<gene>
    <name evidence="3" type="ORF">AYO21_05408</name>
</gene>
<reference evidence="3 4" key="1">
    <citation type="submission" date="2016-03" db="EMBL/GenBank/DDBJ databases">
        <title>Draft genome sequence of the Fonsecaea monophora CBS 269.37.</title>
        <authorList>
            <person name="Bombassaro A."/>
            <person name="Vinicius W.A."/>
            <person name="De Hoog S."/>
            <person name="Sun J."/>
            <person name="Souza E.M."/>
            <person name="Raittz R.T."/>
            <person name="Costa F."/>
            <person name="Leao A.C."/>
            <person name="Tadra-Sfeir M.Z."/>
            <person name="Baura V."/>
            <person name="Balsanelli E."/>
            <person name="Pedrosa F.O."/>
            <person name="Moreno L.F."/>
            <person name="Steffens M.B."/>
            <person name="Xi L."/>
            <person name="Bocca A.L."/>
            <person name="Felipe M.S."/>
            <person name="Teixeira M."/>
            <person name="Telles Filho F.Q."/>
            <person name="Azevedo C.M."/>
            <person name="Gomes R."/>
            <person name="Vicente V.A."/>
        </authorList>
    </citation>
    <scope>NUCLEOTIDE SEQUENCE [LARGE SCALE GENOMIC DNA]</scope>
    <source>
        <strain evidence="3 4">CBS 269.37</strain>
    </source>
</reference>
<name>A0A177F7W8_9EURO</name>
<keyword evidence="1" id="KW-0812">Transmembrane</keyword>
<keyword evidence="1" id="KW-0472">Membrane</keyword>
<keyword evidence="4" id="KW-1185">Reference proteome</keyword>
<dbReference type="AlphaFoldDB" id="A0A177F7W8"/>
<dbReference type="RefSeq" id="XP_022512269.1">
    <property type="nucleotide sequence ID" value="XM_022655377.1"/>
</dbReference>
<evidence type="ECO:0000256" key="1">
    <source>
        <dbReference type="SAM" id="Phobius"/>
    </source>
</evidence>
<evidence type="ECO:0000313" key="4">
    <source>
        <dbReference type="Proteomes" id="UP000077002"/>
    </source>
</evidence>
<protein>
    <recommendedName>
        <fullName evidence="5">Mid2 domain-containing protein</fullName>
    </recommendedName>
</protein>
<dbReference type="EMBL" id="LVKK01000034">
    <property type="protein sequence ID" value="OAG40317.1"/>
    <property type="molecule type" value="Genomic_DNA"/>
</dbReference>
<keyword evidence="2" id="KW-0732">Signal</keyword>
<sequence length="240" mass="25814">MRAIQACCMVFFLLLRLTISSKTCYTPAGEDTNGPYSTPQNSTYQPCNPTDGTVSMCCASWDTCMPNGLCWNEAYHIWWRESCTDPDFTDPNCVKLFTNITGGVFLAANNDTLPKTSSAAVSASPTPTVPASNTSSLLMTTTIASSSLTPSSIASEDSPSLSTGAKAGIGIATAVAVSMLLGLLYLFVRRRQNKRKQLRTGLDNLLPAESKPDRAEIFSTPVFEKDGSRLKTRVPAEMEG</sequence>
<dbReference type="CDD" id="cd12087">
    <property type="entry name" value="TM_EGFR-like"/>
    <property type="match status" value="1"/>
</dbReference>
<comment type="caution">
    <text evidence="3">The sequence shown here is derived from an EMBL/GenBank/DDBJ whole genome shotgun (WGS) entry which is preliminary data.</text>
</comment>
<dbReference type="OrthoDB" id="5215637at2759"/>
<accession>A0A177F7W8</accession>